<sequence length="428" mass="47382">MRRKLSRREIDRLENLLILLLVCLALFLIHRTGMFQSVTEQGSGTGDESLFAGVQDTALSRGTPVRLMVQNGTGRYGVQYDQTTVNRLYHDGLNDLLTQSLDTMASPQASSREAWERAVSQGSSWVYYDFLYNVSFTSQSSRGEGEARSFLITARNGRADALYYYNEETGDYYMAQLREASLVLPALLEDLVPNGGQFAFENSSLADTLAPYMMLLPQPPLCPVYTGANPLDDWDTADQEALLEALDFNPRASAVYEAVDGTVIQEGSDTLRIQKNGKITFHAAESGQARFQALSAREKDLQIKAEEILDGVTAGHLGEGTMFCQSIETQEDGSVALVFCYLLNGTQVQLWEEGWSARFLFEGSDCTAFSVCLREYTLTERSQQALPERQAAAAAVAMGQTGKELQLCYLDNGTTPEIAADWTVRERT</sequence>
<evidence type="ECO:0000313" key="2">
    <source>
        <dbReference type="Proteomes" id="UP000260649"/>
    </source>
</evidence>
<proteinExistence type="predicted"/>
<dbReference type="GeneID" id="97994155"/>
<protein>
    <submittedName>
        <fullName evidence="1">Uncharacterized protein</fullName>
    </submittedName>
</protein>
<dbReference type="Proteomes" id="UP000260649">
    <property type="component" value="Unassembled WGS sequence"/>
</dbReference>
<dbReference type="EMBL" id="QQRQ01000001">
    <property type="protein sequence ID" value="RFT07604.1"/>
    <property type="molecule type" value="Genomic_DNA"/>
</dbReference>
<dbReference type="OrthoDB" id="1844215at2"/>
<keyword evidence="2" id="KW-1185">Reference proteome</keyword>
<dbReference type="AlphaFoldDB" id="A0A3E2B6L4"/>
<accession>A0A3E2B6L4</accession>
<name>A0A3E2B6L4_9FIRM</name>
<reference evidence="1 2" key="1">
    <citation type="submission" date="2018-07" db="EMBL/GenBank/DDBJ databases">
        <title>GABA Modulating Bacteria of the Human Gut Microbiota.</title>
        <authorList>
            <person name="Strandwitz P."/>
            <person name="Kim K.H."/>
            <person name="Terekhova D."/>
            <person name="Liu J.K."/>
            <person name="Sharma A."/>
            <person name="Levering J."/>
            <person name="Mcdonald D."/>
            <person name="Dietrich D."/>
            <person name="Ramadhar T.R."/>
            <person name="Lekbua A."/>
            <person name="Mroue N."/>
            <person name="Liston C."/>
            <person name="Stewart E.J."/>
            <person name="Dubin M.J."/>
            <person name="Zengler K."/>
            <person name="Knight R."/>
            <person name="Gilbert J.A."/>
            <person name="Clardy J."/>
            <person name="Lewis K."/>
        </authorList>
    </citation>
    <scope>NUCLEOTIDE SEQUENCE [LARGE SCALE GENOMIC DNA]</scope>
    <source>
        <strain evidence="1 2">KLE1738</strain>
    </source>
</reference>
<dbReference type="RefSeq" id="WP_117141400.1">
    <property type="nucleotide sequence ID" value="NZ_CAKXKJ010000003.1"/>
</dbReference>
<organism evidence="1 2">
    <name type="scientific">Evtepia gabavorous</name>
    <dbReference type="NCBI Taxonomy" id="2211183"/>
    <lineage>
        <taxon>Bacteria</taxon>
        <taxon>Bacillati</taxon>
        <taxon>Bacillota</taxon>
        <taxon>Clostridia</taxon>
        <taxon>Eubacteriales</taxon>
        <taxon>Evtepia</taxon>
    </lineage>
</organism>
<comment type="caution">
    <text evidence="1">The sequence shown here is derived from an EMBL/GenBank/DDBJ whole genome shotgun (WGS) entry which is preliminary data.</text>
</comment>
<evidence type="ECO:0000313" key="1">
    <source>
        <dbReference type="EMBL" id="RFT07604.1"/>
    </source>
</evidence>
<gene>
    <name evidence="1" type="ORF">DV520_00210</name>
</gene>